<keyword evidence="1 4" id="KW-0349">Heme</keyword>
<accession>A0ABV2Q4F8</accession>
<evidence type="ECO:0000313" key="8">
    <source>
        <dbReference type="EMBL" id="MET4575703.1"/>
    </source>
</evidence>
<dbReference type="Proteomes" id="UP001549320">
    <property type="component" value="Unassembled WGS sequence"/>
</dbReference>
<evidence type="ECO:0000256" key="3">
    <source>
        <dbReference type="ARBA" id="ARBA00023004"/>
    </source>
</evidence>
<dbReference type="Gene3D" id="1.10.760.10">
    <property type="entry name" value="Cytochrome c-like domain"/>
    <property type="match status" value="2"/>
</dbReference>
<keyword evidence="3 4" id="KW-0408">Iron</keyword>
<dbReference type="SUPFAM" id="SSF46626">
    <property type="entry name" value="Cytochrome c"/>
    <property type="match status" value="2"/>
</dbReference>
<dbReference type="InterPro" id="IPR009056">
    <property type="entry name" value="Cyt_c-like_dom"/>
</dbReference>
<feature type="domain" description="Cytochrome c" evidence="7">
    <location>
        <begin position="36"/>
        <end position="123"/>
    </location>
</feature>
<evidence type="ECO:0000256" key="5">
    <source>
        <dbReference type="SAM" id="MobiDB-lite"/>
    </source>
</evidence>
<dbReference type="InterPro" id="IPR050597">
    <property type="entry name" value="Cytochrome_c_Oxidase_Subunit"/>
</dbReference>
<feature type="chain" id="PRO_5045256822" evidence="6">
    <location>
        <begin position="42"/>
        <end position="262"/>
    </location>
</feature>
<proteinExistence type="predicted"/>
<dbReference type="PIRSF" id="PIRSF000005">
    <property type="entry name" value="Cytochrome_c4"/>
    <property type="match status" value="1"/>
</dbReference>
<evidence type="ECO:0000256" key="4">
    <source>
        <dbReference type="PROSITE-ProRule" id="PRU00433"/>
    </source>
</evidence>
<gene>
    <name evidence="8" type="ORF">ABIE13_000803</name>
</gene>
<dbReference type="PANTHER" id="PTHR33751:SF11">
    <property type="entry name" value="BLL4483 PROTEIN"/>
    <property type="match status" value="1"/>
</dbReference>
<dbReference type="PANTHER" id="PTHR33751">
    <property type="entry name" value="CBB3-TYPE CYTOCHROME C OXIDASE SUBUNIT FIXP"/>
    <property type="match status" value="1"/>
</dbReference>
<dbReference type="EMBL" id="JBEPSH010000002">
    <property type="protein sequence ID" value="MET4575703.1"/>
    <property type="molecule type" value="Genomic_DNA"/>
</dbReference>
<dbReference type="InterPro" id="IPR024167">
    <property type="entry name" value="Cytochrome_c4-like"/>
</dbReference>
<feature type="signal peptide" evidence="6">
    <location>
        <begin position="1"/>
        <end position="41"/>
    </location>
</feature>
<sequence>MKFGVFGMASLRKVASASITALAAAGTLALVTVLSTGAASAAPAFEDSIAQRTLACVACHGEQGRAGPDGYYPRLAGKPAGYLYNQLLNFRDGRRHYGLMTRMVDLLDDAYLMEIAEHFASMKAPYPPPSASSTPPATAVMERGQTLVLHGDSMLRIPACVQCHGQALTGAQPNVPGLLGLPVDYLMAQLGGWRTGQRRAHAPDCMATIVQRLSDRDAYAAITWLANQPVPAKAGDASSLPLRVEGPNDLKCGSAAAPGAPR</sequence>
<evidence type="ECO:0000313" key="9">
    <source>
        <dbReference type="Proteomes" id="UP001549320"/>
    </source>
</evidence>
<keyword evidence="2 4" id="KW-0479">Metal-binding</keyword>
<organism evidence="8 9">
    <name type="scientific">Ottowia thiooxydans</name>
    <dbReference type="NCBI Taxonomy" id="219182"/>
    <lineage>
        <taxon>Bacteria</taxon>
        <taxon>Pseudomonadati</taxon>
        <taxon>Pseudomonadota</taxon>
        <taxon>Betaproteobacteria</taxon>
        <taxon>Burkholderiales</taxon>
        <taxon>Comamonadaceae</taxon>
        <taxon>Ottowia</taxon>
    </lineage>
</organism>
<feature type="domain" description="Cytochrome c" evidence="7">
    <location>
        <begin position="139"/>
        <end position="229"/>
    </location>
</feature>
<feature type="region of interest" description="Disordered" evidence="5">
    <location>
        <begin position="232"/>
        <end position="262"/>
    </location>
</feature>
<evidence type="ECO:0000259" key="7">
    <source>
        <dbReference type="PROSITE" id="PS51007"/>
    </source>
</evidence>
<evidence type="ECO:0000256" key="6">
    <source>
        <dbReference type="SAM" id="SignalP"/>
    </source>
</evidence>
<evidence type="ECO:0000256" key="2">
    <source>
        <dbReference type="ARBA" id="ARBA00022723"/>
    </source>
</evidence>
<evidence type="ECO:0000256" key="1">
    <source>
        <dbReference type="ARBA" id="ARBA00022617"/>
    </source>
</evidence>
<dbReference type="PROSITE" id="PS51007">
    <property type="entry name" value="CYTC"/>
    <property type="match status" value="2"/>
</dbReference>
<comment type="caution">
    <text evidence="8">The sequence shown here is derived from an EMBL/GenBank/DDBJ whole genome shotgun (WGS) entry which is preliminary data.</text>
</comment>
<reference evidence="8 9" key="1">
    <citation type="submission" date="2024-06" db="EMBL/GenBank/DDBJ databases">
        <title>Sorghum-associated microbial communities from plants grown in Nebraska, USA.</title>
        <authorList>
            <person name="Schachtman D."/>
        </authorList>
    </citation>
    <scope>NUCLEOTIDE SEQUENCE [LARGE SCALE GENOMIC DNA]</scope>
    <source>
        <strain evidence="8 9">2709</strain>
    </source>
</reference>
<keyword evidence="9" id="KW-1185">Reference proteome</keyword>
<dbReference type="InterPro" id="IPR036909">
    <property type="entry name" value="Cyt_c-like_dom_sf"/>
</dbReference>
<protein>
    <submittedName>
        <fullName evidence="8">Cytochrome c553</fullName>
    </submittedName>
</protein>
<name>A0ABV2Q4F8_9BURK</name>
<dbReference type="RefSeq" id="WP_354441332.1">
    <property type="nucleotide sequence ID" value="NZ_JBEPSH010000002.1"/>
</dbReference>
<keyword evidence="6" id="KW-0732">Signal</keyword>